<dbReference type="PANTHER" id="PTHR15039">
    <property type="entry name" value="DOLICHOL PHOSPHATE-MANNOSE BIOSYNTHESIS REGULATORY PROTEIN"/>
    <property type="match status" value="1"/>
</dbReference>
<dbReference type="GO" id="GO:0005789">
    <property type="term" value="C:endoplasmic reticulum membrane"/>
    <property type="evidence" value="ECO:0007669"/>
    <property type="project" value="UniProtKB-SubCell"/>
</dbReference>
<dbReference type="AlphaFoldDB" id="A0A1B0D5E5"/>
<evidence type="ECO:0000313" key="12">
    <source>
        <dbReference type="Proteomes" id="UP000092462"/>
    </source>
</evidence>
<dbReference type="Proteomes" id="UP000092462">
    <property type="component" value="Unassembled WGS sequence"/>
</dbReference>
<evidence type="ECO:0000256" key="5">
    <source>
        <dbReference type="ARBA" id="ARBA00022824"/>
    </source>
</evidence>
<feature type="transmembrane region" description="Helical" evidence="10">
    <location>
        <begin position="47"/>
        <end position="68"/>
    </location>
</feature>
<dbReference type="EnsemblMetazoa" id="PPAI002702-RA">
    <property type="protein sequence ID" value="PPAI002702-PA"/>
    <property type="gene ID" value="PPAI002702"/>
</dbReference>
<accession>A0A1B0D5E5</accession>
<reference evidence="11" key="1">
    <citation type="submission" date="2022-08" db="UniProtKB">
        <authorList>
            <consortium name="EnsemblMetazoa"/>
        </authorList>
    </citation>
    <scope>IDENTIFICATION</scope>
    <source>
        <strain evidence="11">Israel</strain>
    </source>
</reference>
<evidence type="ECO:0000256" key="7">
    <source>
        <dbReference type="ARBA" id="ARBA00023136"/>
    </source>
</evidence>
<evidence type="ECO:0000256" key="9">
    <source>
        <dbReference type="ARBA" id="ARBA00046896"/>
    </source>
</evidence>
<dbReference type="EMBL" id="AJVK01011742">
    <property type="status" value="NOT_ANNOTATED_CDS"/>
    <property type="molecule type" value="Genomic_DNA"/>
</dbReference>
<comment type="subcellular location">
    <subcellularLocation>
        <location evidence="1 10">Endoplasmic reticulum membrane</location>
        <topology evidence="1 10">Multi-pass membrane protein</topology>
    </subcellularLocation>
</comment>
<organism evidence="11 12">
    <name type="scientific">Phlebotomus papatasi</name>
    <name type="common">Sandfly</name>
    <dbReference type="NCBI Taxonomy" id="29031"/>
    <lineage>
        <taxon>Eukaryota</taxon>
        <taxon>Metazoa</taxon>
        <taxon>Ecdysozoa</taxon>
        <taxon>Arthropoda</taxon>
        <taxon>Hexapoda</taxon>
        <taxon>Insecta</taxon>
        <taxon>Pterygota</taxon>
        <taxon>Neoptera</taxon>
        <taxon>Endopterygota</taxon>
        <taxon>Diptera</taxon>
        <taxon>Nematocera</taxon>
        <taxon>Psychodoidea</taxon>
        <taxon>Psychodidae</taxon>
        <taxon>Phlebotomus</taxon>
        <taxon>Phlebotomus</taxon>
    </lineage>
</organism>
<evidence type="ECO:0000256" key="4">
    <source>
        <dbReference type="ARBA" id="ARBA00022692"/>
    </source>
</evidence>
<protein>
    <recommendedName>
        <fullName evidence="3 10">Dolichol phosphate-mannose biosynthesis regulatory protein</fullName>
    </recommendedName>
</protein>
<evidence type="ECO:0000256" key="8">
    <source>
        <dbReference type="ARBA" id="ARBA00045174"/>
    </source>
</evidence>
<dbReference type="InterPro" id="IPR009914">
    <property type="entry name" value="DPM2"/>
</dbReference>
<evidence type="ECO:0000256" key="10">
    <source>
        <dbReference type="RuleBase" id="RU365084"/>
    </source>
</evidence>
<comment type="pathway">
    <text evidence="10">Protein modification; protein glycosylation.</text>
</comment>
<evidence type="ECO:0000256" key="3">
    <source>
        <dbReference type="ARBA" id="ARBA00018157"/>
    </source>
</evidence>
<comment type="similarity">
    <text evidence="2 10">Belongs to the DPM2 family.</text>
</comment>
<keyword evidence="12" id="KW-1185">Reference proteome</keyword>
<evidence type="ECO:0000256" key="1">
    <source>
        <dbReference type="ARBA" id="ARBA00004477"/>
    </source>
</evidence>
<evidence type="ECO:0000256" key="6">
    <source>
        <dbReference type="ARBA" id="ARBA00022989"/>
    </source>
</evidence>
<dbReference type="VEuPathDB" id="VectorBase:PPAI002702"/>
<dbReference type="GO" id="GO:0030234">
    <property type="term" value="F:enzyme regulator activity"/>
    <property type="evidence" value="ECO:0007669"/>
    <property type="project" value="UniProtKB-UniRule"/>
</dbReference>
<comment type="subunit">
    <text evidence="9">Component of the dolichol-phosphate mannose (DPM) synthase complex composed of DPM1, DPM2 and DPM3; in the complex interacts directly with DPM3. Component of the glycosylphosphatidylinositol-N-acetylglucosaminyltransferase (GPI-GnT) complex composed at least by PIGA, PIGC, PIGH, PIGP, PIGQ, PIGY and DPM2. Interacts with PIGA, PIGC and PIGQ.</text>
</comment>
<dbReference type="PANTHER" id="PTHR15039:SF11">
    <property type="entry name" value="DOLICHOL PHOSPHATE-MANNOSE BIOSYNTHESIS REGULATORY PROTEIN"/>
    <property type="match status" value="1"/>
</dbReference>
<keyword evidence="6 10" id="KW-1133">Transmembrane helix</keyword>
<dbReference type="Pfam" id="PF07297">
    <property type="entry name" value="DPM2"/>
    <property type="match status" value="1"/>
</dbReference>
<dbReference type="GO" id="GO:0180047">
    <property type="term" value="P:dolichol phosphate mannose biosynthetic process"/>
    <property type="evidence" value="ECO:0007669"/>
    <property type="project" value="InterPro"/>
</dbReference>
<comment type="function">
    <text evidence="10">Regulatory subunit of the dolichol-phosphate mannose (DPM) synthase complex; essential for the ER localization.</text>
</comment>
<dbReference type="GO" id="GO:0033185">
    <property type="term" value="C:dolichol-phosphate-mannose synthase complex"/>
    <property type="evidence" value="ECO:0007669"/>
    <property type="project" value="TreeGrafter"/>
</dbReference>
<evidence type="ECO:0000256" key="2">
    <source>
        <dbReference type="ARBA" id="ARBA00005478"/>
    </source>
</evidence>
<feature type="transmembrane region" description="Helical" evidence="10">
    <location>
        <begin position="9"/>
        <end position="27"/>
    </location>
</feature>
<comment type="function">
    <text evidence="8">Regulates the biosynthesis of dolichol phosphate-mannose. Regulatory subunit of the dolichol-phosphate mannose (DPM) synthase complex; essential for the ER localization and stable expression of DPM1. Part of the glycosylphosphatidylinositol-N-acetylglucosaminyltransferase (GPI-GnT) complex that catalyzes the transfer of N-acetylglucosamine from UDP-N-acetylglucosamine to phosphatidylinositol and participates in the first step of GPI biosynthesis. May act by regulating the GPI-GNT complex.</text>
</comment>
<dbReference type="GO" id="GO:0006506">
    <property type="term" value="P:GPI anchor biosynthetic process"/>
    <property type="evidence" value="ECO:0007669"/>
    <property type="project" value="TreeGrafter"/>
</dbReference>
<keyword evidence="5 10" id="KW-0256">Endoplasmic reticulum</keyword>
<evidence type="ECO:0000313" key="11">
    <source>
        <dbReference type="EnsemblMetazoa" id="PPAI002702-PA"/>
    </source>
</evidence>
<name>A0A1B0D5E5_PHLPP</name>
<keyword evidence="4 10" id="KW-0812">Transmembrane</keyword>
<keyword evidence="7 10" id="KW-0472">Membrane</keyword>
<sequence length="77" mass="8858">MNDSIIGKFILTVTLCVFIYYVSWLILPFIQVEGDWIHSLFLPVELAFMLPAIFGICFLGALAAFTIYHVRKYVKII</sequence>
<proteinExistence type="inferred from homology"/>